<keyword evidence="4" id="KW-1185">Reference proteome</keyword>
<protein>
    <submittedName>
        <fullName evidence="3">Mitochondrial inner membrane protein 1</fullName>
    </submittedName>
</protein>
<accession>A0ABQ0GKG4</accession>
<dbReference type="PANTHER" id="PTHR15887">
    <property type="entry name" value="TRANSMEMBRANE PROTEIN 69"/>
    <property type="match status" value="1"/>
</dbReference>
<dbReference type="EMBL" id="BAAFSV010000004">
    <property type="protein sequence ID" value="GAB1318236.1"/>
    <property type="molecule type" value="Genomic_DNA"/>
</dbReference>
<reference evidence="3 4" key="1">
    <citation type="submission" date="2024-09" db="EMBL/GenBank/DDBJ databases">
        <title>Itraconazole resistance in Madurella fahalii resulting from another homologue of gene encoding cytochrome P450 14-alpha sterol demethylase (CYP51).</title>
        <authorList>
            <person name="Yoshioka I."/>
            <person name="Fahal A.H."/>
            <person name="Kaneko S."/>
            <person name="Yaguchi T."/>
        </authorList>
    </citation>
    <scope>NUCLEOTIDE SEQUENCE [LARGE SCALE GENOMIC DNA]</scope>
    <source>
        <strain evidence="3 4">IFM 68171</strain>
    </source>
</reference>
<sequence length="384" mass="42866">MLSTTLRTARPSGRQVHRLAVGIHLQTQRNAPLTMRAFSLSNTSDRPKIRSSPLPTRLPCTALHITQRALLSTKPPLQPNKIDKEFEKKAGEKKLESRPDEVTSSSSVRQVVEESQAPPEPQQDVMEGLKGDVNTIKETLALSSVPREAFGLGLAGTLPYLATSVSTVYLSWALNTEWPSTSNFINSLLVSHESATYWLQLLEPIQVGYGAVIISFLGAIHWGLEFAEKKASLDRTRFRYGIGVIAPAVAWPTIFMPIQWALVTQFLAFVSTYFVDSRATTKGWAPAWYGTYRFVLTAVVGAALLISLVGRAKVGEGHMSLSTGELMDRIRPMAADQNRNWAKEEEEEKMRIQKEKEEEEEKRKQAEKKAKEEKNKKEKAEKSG</sequence>
<feature type="region of interest" description="Disordered" evidence="1">
    <location>
        <begin position="89"/>
        <end position="126"/>
    </location>
</feature>
<feature type="region of interest" description="Disordered" evidence="1">
    <location>
        <begin position="336"/>
        <end position="384"/>
    </location>
</feature>
<keyword evidence="2" id="KW-0812">Transmembrane</keyword>
<dbReference type="PANTHER" id="PTHR15887:SF1">
    <property type="entry name" value="TRANSMEMBRANE PROTEIN 69"/>
    <property type="match status" value="1"/>
</dbReference>
<evidence type="ECO:0000256" key="1">
    <source>
        <dbReference type="SAM" id="MobiDB-lite"/>
    </source>
</evidence>
<gene>
    <name evidence="3" type="ORF">MFIFM68171_08446</name>
</gene>
<comment type="caution">
    <text evidence="3">The sequence shown here is derived from an EMBL/GenBank/DDBJ whole genome shotgun (WGS) entry which is preliminary data.</text>
</comment>
<feature type="compositionally biased region" description="Basic and acidic residues" evidence="1">
    <location>
        <begin position="348"/>
        <end position="384"/>
    </location>
</feature>
<keyword evidence="2" id="KW-1133">Transmembrane helix</keyword>
<dbReference type="Pfam" id="PF11911">
    <property type="entry name" value="DUF3429"/>
    <property type="match status" value="1"/>
</dbReference>
<feature type="transmembrane region" description="Helical" evidence="2">
    <location>
        <begin position="248"/>
        <end position="275"/>
    </location>
</feature>
<organism evidence="3 4">
    <name type="scientific">Madurella fahalii</name>
    <dbReference type="NCBI Taxonomy" id="1157608"/>
    <lineage>
        <taxon>Eukaryota</taxon>
        <taxon>Fungi</taxon>
        <taxon>Dikarya</taxon>
        <taxon>Ascomycota</taxon>
        <taxon>Pezizomycotina</taxon>
        <taxon>Sordariomycetes</taxon>
        <taxon>Sordariomycetidae</taxon>
        <taxon>Sordariales</taxon>
        <taxon>Sordariales incertae sedis</taxon>
        <taxon>Madurella</taxon>
    </lineage>
</organism>
<evidence type="ECO:0000313" key="3">
    <source>
        <dbReference type="EMBL" id="GAB1318236.1"/>
    </source>
</evidence>
<feature type="transmembrane region" description="Helical" evidence="2">
    <location>
        <begin position="207"/>
        <end position="227"/>
    </location>
</feature>
<dbReference type="InterPro" id="IPR021836">
    <property type="entry name" value="DUF3429"/>
</dbReference>
<dbReference type="RefSeq" id="XP_070919967.1">
    <property type="nucleotide sequence ID" value="XM_071063866.1"/>
</dbReference>
<feature type="compositionally biased region" description="Low complexity" evidence="1">
    <location>
        <begin position="102"/>
        <end position="115"/>
    </location>
</feature>
<feature type="transmembrane region" description="Helical" evidence="2">
    <location>
        <begin position="287"/>
        <end position="309"/>
    </location>
</feature>
<proteinExistence type="predicted"/>
<feature type="compositionally biased region" description="Basic and acidic residues" evidence="1">
    <location>
        <begin position="89"/>
        <end position="101"/>
    </location>
</feature>
<evidence type="ECO:0000256" key="2">
    <source>
        <dbReference type="SAM" id="Phobius"/>
    </source>
</evidence>
<dbReference type="Proteomes" id="UP001628179">
    <property type="component" value="Unassembled WGS sequence"/>
</dbReference>
<evidence type="ECO:0000313" key="4">
    <source>
        <dbReference type="Proteomes" id="UP001628179"/>
    </source>
</evidence>
<dbReference type="GeneID" id="98179189"/>
<keyword evidence="2" id="KW-0472">Membrane</keyword>
<name>A0ABQ0GKG4_9PEZI</name>
<feature type="transmembrane region" description="Helical" evidence="2">
    <location>
        <begin position="149"/>
        <end position="172"/>
    </location>
</feature>